<name>A0A7K3LRX3_9ACTN</name>
<accession>A0A7K3LRX3</accession>
<protein>
    <submittedName>
        <fullName evidence="1">Uncharacterized protein</fullName>
    </submittedName>
</protein>
<dbReference type="EMBL" id="JAADZU010000054">
    <property type="protein sequence ID" value="NDK91012.1"/>
    <property type="molecule type" value="Genomic_DNA"/>
</dbReference>
<dbReference type="Proteomes" id="UP000466307">
    <property type="component" value="Unassembled WGS sequence"/>
</dbReference>
<sequence length="93" mass="9757">MITTAQVADTITTAGLNPANYDLAKAAQLTNELFEGGCATEDDYWITTADLWETLAGTRDETVPATDEAADAAWDISEAMTEASGWGGIILAA</sequence>
<reference evidence="1 2" key="1">
    <citation type="submission" date="2020-01" db="EMBL/GenBank/DDBJ databases">
        <title>Investigation of new actinobacteria for the biodesulphurisation of diesel fuel.</title>
        <authorList>
            <person name="Athi Narayanan S.M."/>
        </authorList>
    </citation>
    <scope>NUCLEOTIDE SEQUENCE [LARGE SCALE GENOMIC DNA]</scope>
    <source>
        <strain evidence="1 2">213E</strain>
    </source>
</reference>
<keyword evidence="2" id="KW-1185">Reference proteome</keyword>
<comment type="caution">
    <text evidence="1">The sequence shown here is derived from an EMBL/GenBank/DDBJ whole genome shotgun (WGS) entry which is preliminary data.</text>
</comment>
<dbReference type="AlphaFoldDB" id="A0A7K3LRX3"/>
<proteinExistence type="predicted"/>
<dbReference type="RefSeq" id="WP_059036661.1">
    <property type="nucleotide sequence ID" value="NZ_JAADZU010000054.1"/>
</dbReference>
<organism evidence="1 2">
    <name type="scientific">Gordonia desulfuricans</name>
    <dbReference type="NCBI Taxonomy" id="89051"/>
    <lineage>
        <taxon>Bacteria</taxon>
        <taxon>Bacillati</taxon>
        <taxon>Actinomycetota</taxon>
        <taxon>Actinomycetes</taxon>
        <taxon>Mycobacteriales</taxon>
        <taxon>Gordoniaceae</taxon>
        <taxon>Gordonia</taxon>
    </lineage>
</organism>
<gene>
    <name evidence="1" type="ORF">GYA93_15680</name>
</gene>
<evidence type="ECO:0000313" key="1">
    <source>
        <dbReference type="EMBL" id="NDK91012.1"/>
    </source>
</evidence>
<evidence type="ECO:0000313" key="2">
    <source>
        <dbReference type="Proteomes" id="UP000466307"/>
    </source>
</evidence>